<proteinExistence type="predicted"/>
<reference evidence="1" key="1">
    <citation type="submission" date="2023-07" db="EMBL/GenBank/DDBJ databases">
        <title>Genome content predicts the carbon catabolic preferences of heterotrophic bacteria.</title>
        <authorList>
            <person name="Gralka M."/>
        </authorList>
    </citation>
    <scope>NUCLEOTIDE SEQUENCE</scope>
    <source>
        <strain evidence="1">F2M12</strain>
    </source>
</reference>
<comment type="caution">
    <text evidence="1">The sequence shown here is derived from an EMBL/GenBank/DDBJ whole genome shotgun (WGS) entry which is preliminary data.</text>
</comment>
<evidence type="ECO:0008006" key="3">
    <source>
        <dbReference type="Google" id="ProtNLM"/>
    </source>
</evidence>
<protein>
    <recommendedName>
        <fullName evidence="3">Lipoprotein</fullName>
    </recommendedName>
</protein>
<dbReference type="EMBL" id="JAUOQI010000012">
    <property type="protein sequence ID" value="MDO6578784.1"/>
    <property type="molecule type" value="Genomic_DNA"/>
</dbReference>
<dbReference type="PROSITE" id="PS51257">
    <property type="entry name" value="PROKAR_LIPOPROTEIN"/>
    <property type="match status" value="1"/>
</dbReference>
<gene>
    <name evidence="1" type="ORF">Q4527_15370</name>
</gene>
<evidence type="ECO:0000313" key="2">
    <source>
        <dbReference type="Proteomes" id="UP001170717"/>
    </source>
</evidence>
<dbReference type="RefSeq" id="WP_303498030.1">
    <property type="nucleotide sequence ID" value="NZ_JAUOQA010000012.1"/>
</dbReference>
<dbReference type="Proteomes" id="UP001170717">
    <property type="component" value="Unassembled WGS sequence"/>
</dbReference>
<accession>A0AAW7Z5T2</accession>
<sequence>MFNTKNLLVASVAMGLIGCGGSDDTPDTQTPPSGGGNSSFEYIVNASYTSKCGTITPQPEAVIVRHDASGDAVEVYEADENGDITIDYGDVATFSSITFSIGDSGRFPEVKTYVSVTADKIFDMTSFPGADDNVTQCECESVTFDISEFTSSGGVTVRASAANTNEQTYLSSIDDVAEAEVCRAVDGEWPSLAVVISTPINGQPYQEIEVYSTEISDYDVDSTNNISLSDAHLNTNVPYLVTNTPVFTESNYRVSSSSQIEDLHSFGFYTGADSLAFLPQSLPIYSESENLETYLTFQETTYDEILFDDIEGLVWMDMVSGVSVDSDYAGVVDFTVMEPTPFLEAAQDMLSGDDYDFSNTGADNVYLYFSSGGEFSFSLTTPAQGSMSILDTLNFDDVVLPFELDLDITQEIESGFLYLRAEDVLNTTDYLESLSDWSNSSFGALYIAR</sequence>
<organism evidence="1 2">
    <name type="scientific">Alteromonas stellipolaris</name>
    <dbReference type="NCBI Taxonomy" id="233316"/>
    <lineage>
        <taxon>Bacteria</taxon>
        <taxon>Pseudomonadati</taxon>
        <taxon>Pseudomonadota</taxon>
        <taxon>Gammaproteobacteria</taxon>
        <taxon>Alteromonadales</taxon>
        <taxon>Alteromonadaceae</taxon>
        <taxon>Alteromonas/Salinimonas group</taxon>
        <taxon>Alteromonas</taxon>
    </lineage>
</organism>
<dbReference type="AlphaFoldDB" id="A0AAW7Z5T2"/>
<evidence type="ECO:0000313" key="1">
    <source>
        <dbReference type="EMBL" id="MDO6578784.1"/>
    </source>
</evidence>
<name>A0AAW7Z5T2_9ALTE</name>